<sequence length="250" mass="29661">MPTFEEAYYKIEKKNVEIKDYIDKIHYEKIYCPECLTAPLHIVRKQNVFPYYASNSKQAHLEDCQHYEDYITKKNLNKLIESKNNEDEKRLKFLINNNLQGAINLLIKNEIIENVTVENSIKKTSTNQLKISSNEYKYDRIPRVSINRLLGKKEEFIDNYLIIWGIANIESKDYERMNSTTGKKFKIKKLIFRVKENFKFSIQLSENQIKHYKELPQNSMNKGFAVFGLIKSNNGFLELKILTTEHLQYL</sequence>
<dbReference type="Proteomes" id="UP000321150">
    <property type="component" value="Unassembled WGS sequence"/>
</dbReference>
<name>A0A511YAD9_9FLAO</name>
<organism evidence="1 2">
    <name type="scientific">Chryseobacterium lathyri</name>
    <dbReference type="NCBI Taxonomy" id="395933"/>
    <lineage>
        <taxon>Bacteria</taxon>
        <taxon>Pseudomonadati</taxon>
        <taxon>Bacteroidota</taxon>
        <taxon>Flavobacteriia</taxon>
        <taxon>Flavobacteriales</taxon>
        <taxon>Weeksellaceae</taxon>
        <taxon>Chryseobacterium group</taxon>
        <taxon>Chryseobacterium</taxon>
    </lineage>
</organism>
<protein>
    <submittedName>
        <fullName evidence="1">Uncharacterized protein</fullName>
    </submittedName>
</protein>
<reference evidence="1 2" key="1">
    <citation type="submission" date="2019-07" db="EMBL/GenBank/DDBJ databases">
        <title>Whole genome shotgun sequence of Chryseobacterium lathyri NBRC 105250.</title>
        <authorList>
            <person name="Hosoyama A."/>
            <person name="Uohara A."/>
            <person name="Ohji S."/>
            <person name="Ichikawa N."/>
        </authorList>
    </citation>
    <scope>NUCLEOTIDE SEQUENCE [LARGE SCALE GENOMIC DNA]</scope>
    <source>
        <strain evidence="1 2">NBRC 105250</strain>
    </source>
</reference>
<gene>
    <name evidence="1" type="ORF">CLA01_22350</name>
</gene>
<evidence type="ECO:0000313" key="2">
    <source>
        <dbReference type="Proteomes" id="UP000321150"/>
    </source>
</evidence>
<comment type="caution">
    <text evidence="1">The sequence shown here is derived from an EMBL/GenBank/DDBJ whole genome shotgun (WGS) entry which is preliminary data.</text>
</comment>
<dbReference type="RefSeq" id="WP_111960800.1">
    <property type="nucleotide sequence ID" value="NZ_BJYI01000007.1"/>
</dbReference>
<dbReference type="OrthoDB" id="1454578at2"/>
<dbReference type="AlphaFoldDB" id="A0A511YAD9"/>
<proteinExistence type="predicted"/>
<evidence type="ECO:0000313" key="1">
    <source>
        <dbReference type="EMBL" id="GEN72163.1"/>
    </source>
</evidence>
<accession>A0A511YAD9</accession>
<dbReference type="EMBL" id="BJYI01000007">
    <property type="protein sequence ID" value="GEN72163.1"/>
    <property type="molecule type" value="Genomic_DNA"/>
</dbReference>